<sequence>MTARPARGLDTDVLVVGGGPVGLAAAIEARRAGLAVVVLEPRGAPVDKACGEGLMPGTLAAVRALGVDPPGHDLAGISYRQGGVAAVHRFGSGPGRGVRRTTLHAALRDAALDAGAVLLPRRVTTVEQTGDRVAAGGLRARWLLGCDGLHSRVRREAGLERPPRERAGHRRPGGARRFGLRRHYRVAPWTDLVEVHWGPRAEAYVTPVADHLVGVALLGPAGLDLDAELATLPRLAERLAGAEHDGPVRGAGPLRVRSAARTAGRVRLVGDASGYVDALTGEGLRVGLAQARAVVAQLDDAAAYERSWTRVTRDYRLLTAGLVAAAGSPLRRGVVPTAARLPRLYGAVVERLAR</sequence>
<gene>
    <name evidence="2" type="ORF">M1843_02820</name>
</gene>
<dbReference type="Gene3D" id="3.50.50.60">
    <property type="entry name" value="FAD/NAD(P)-binding domain"/>
    <property type="match status" value="1"/>
</dbReference>
<accession>A0ABT0IZJ9</accession>
<evidence type="ECO:0000313" key="2">
    <source>
        <dbReference type="EMBL" id="MCK9792676.1"/>
    </source>
</evidence>
<dbReference type="InterPro" id="IPR036188">
    <property type="entry name" value="FAD/NAD-bd_sf"/>
</dbReference>
<name>A0ABT0IZJ9_9MICO</name>
<dbReference type="InterPro" id="IPR002938">
    <property type="entry name" value="FAD-bd"/>
</dbReference>
<dbReference type="PRINTS" id="PR00420">
    <property type="entry name" value="RNGMNOXGNASE"/>
</dbReference>
<dbReference type="GO" id="GO:0004497">
    <property type="term" value="F:monooxygenase activity"/>
    <property type="evidence" value="ECO:0007669"/>
    <property type="project" value="UniProtKB-KW"/>
</dbReference>
<dbReference type="Pfam" id="PF01494">
    <property type="entry name" value="FAD_binding_3"/>
    <property type="match status" value="1"/>
</dbReference>
<dbReference type="EMBL" id="JALQCY010000001">
    <property type="protein sequence ID" value="MCK9792676.1"/>
    <property type="molecule type" value="Genomic_DNA"/>
</dbReference>
<dbReference type="SUPFAM" id="SSF51905">
    <property type="entry name" value="FAD/NAD(P)-binding domain"/>
    <property type="match status" value="1"/>
</dbReference>
<dbReference type="PANTHER" id="PTHR42685">
    <property type="entry name" value="GERANYLGERANYL DIPHOSPHATE REDUCTASE"/>
    <property type="match status" value="1"/>
</dbReference>
<reference evidence="2 3" key="1">
    <citation type="submission" date="2022-02" db="EMBL/GenBank/DDBJ databases">
        <title>The car tank lid bacteriome: a reservoir of bacteria with potential in bioremediation of fuel.</title>
        <authorList>
            <person name="Vidal-Verdu A."/>
            <person name="Gomez-Martinez D."/>
            <person name="Latorre-Perez A."/>
            <person name="Pereto J."/>
            <person name="Porcar M."/>
        </authorList>
    </citation>
    <scope>NUCLEOTIDE SEQUENCE [LARGE SCALE GENOMIC DNA]</scope>
    <source>
        <strain evidence="2 3">4D.3</strain>
    </source>
</reference>
<protein>
    <submittedName>
        <fullName evidence="2">FAD-dependent monooxygenase</fullName>
    </submittedName>
</protein>
<dbReference type="Proteomes" id="UP001651050">
    <property type="component" value="Unassembled WGS sequence"/>
</dbReference>
<organism evidence="2 3">
    <name type="scientific">Isoptericola peretonis</name>
    <dbReference type="NCBI Taxonomy" id="2918523"/>
    <lineage>
        <taxon>Bacteria</taxon>
        <taxon>Bacillati</taxon>
        <taxon>Actinomycetota</taxon>
        <taxon>Actinomycetes</taxon>
        <taxon>Micrococcales</taxon>
        <taxon>Promicromonosporaceae</taxon>
        <taxon>Isoptericola</taxon>
    </lineage>
</organism>
<dbReference type="PANTHER" id="PTHR42685:SF19">
    <property type="entry name" value="POSSIBLE OXIDOREDUCTASE"/>
    <property type="match status" value="1"/>
</dbReference>
<evidence type="ECO:0000259" key="1">
    <source>
        <dbReference type="Pfam" id="PF01494"/>
    </source>
</evidence>
<dbReference type="RefSeq" id="WP_416342530.1">
    <property type="nucleotide sequence ID" value="NZ_JALQCY010000001.1"/>
</dbReference>
<comment type="caution">
    <text evidence="2">The sequence shown here is derived from an EMBL/GenBank/DDBJ whole genome shotgun (WGS) entry which is preliminary data.</text>
</comment>
<proteinExistence type="predicted"/>
<keyword evidence="2" id="KW-0503">Monooxygenase</keyword>
<keyword evidence="2" id="KW-0560">Oxidoreductase</keyword>
<feature type="domain" description="FAD-binding" evidence="1">
    <location>
        <begin position="10"/>
        <end position="165"/>
    </location>
</feature>
<dbReference type="InterPro" id="IPR050407">
    <property type="entry name" value="Geranylgeranyl_reductase"/>
</dbReference>
<evidence type="ECO:0000313" key="3">
    <source>
        <dbReference type="Proteomes" id="UP001651050"/>
    </source>
</evidence>
<keyword evidence="3" id="KW-1185">Reference proteome</keyword>